<evidence type="ECO:0000313" key="1">
    <source>
        <dbReference type="EMBL" id="PKU87526.1"/>
    </source>
</evidence>
<sequence>MGDPELDYGFAYDEQGNVNILHSTFFDFNPEVDNSIEAYVDRIIFTLSEAIDEQLANIQWQIVLGQQQG</sequence>
<accession>A0A2I0XHY1</accession>
<reference evidence="1 2" key="2">
    <citation type="journal article" date="2017" name="Nature">
        <title>The Apostasia genome and the evolution of orchids.</title>
        <authorList>
            <person name="Zhang G.Q."/>
            <person name="Liu K.W."/>
            <person name="Li Z."/>
            <person name="Lohaus R."/>
            <person name="Hsiao Y.Y."/>
            <person name="Niu S.C."/>
            <person name="Wang J.Y."/>
            <person name="Lin Y.C."/>
            <person name="Xu Q."/>
            <person name="Chen L.J."/>
            <person name="Yoshida K."/>
            <person name="Fujiwara S."/>
            <person name="Wang Z.W."/>
            <person name="Zhang Y.Q."/>
            <person name="Mitsuda N."/>
            <person name="Wang M."/>
            <person name="Liu G.H."/>
            <person name="Pecoraro L."/>
            <person name="Huang H.X."/>
            <person name="Xiao X.J."/>
            <person name="Lin M."/>
            <person name="Wu X.Y."/>
            <person name="Wu W.L."/>
            <person name="Chen Y.Y."/>
            <person name="Chang S.B."/>
            <person name="Sakamoto S."/>
            <person name="Ohme-Takagi M."/>
            <person name="Yagi M."/>
            <person name="Zeng S.J."/>
            <person name="Shen C.Y."/>
            <person name="Yeh C.M."/>
            <person name="Luo Y.B."/>
            <person name="Tsai W.C."/>
            <person name="Van de Peer Y."/>
            <person name="Liu Z.J."/>
        </authorList>
    </citation>
    <scope>NUCLEOTIDE SEQUENCE [LARGE SCALE GENOMIC DNA]</scope>
    <source>
        <tissue evidence="1">The whole plant</tissue>
    </source>
</reference>
<dbReference type="EMBL" id="KZ501872">
    <property type="protein sequence ID" value="PKU87526.1"/>
    <property type="molecule type" value="Genomic_DNA"/>
</dbReference>
<evidence type="ECO:0000313" key="2">
    <source>
        <dbReference type="Proteomes" id="UP000233837"/>
    </source>
</evidence>
<gene>
    <name evidence="1" type="ORF">MA16_Dca018057</name>
</gene>
<reference evidence="1 2" key="1">
    <citation type="journal article" date="2016" name="Sci. Rep.">
        <title>The Dendrobium catenatum Lindl. genome sequence provides insights into polysaccharide synthase, floral development and adaptive evolution.</title>
        <authorList>
            <person name="Zhang G.Q."/>
            <person name="Xu Q."/>
            <person name="Bian C."/>
            <person name="Tsai W.C."/>
            <person name="Yeh C.M."/>
            <person name="Liu K.W."/>
            <person name="Yoshida K."/>
            <person name="Zhang L.S."/>
            <person name="Chang S.B."/>
            <person name="Chen F."/>
            <person name="Shi Y."/>
            <person name="Su Y.Y."/>
            <person name="Zhang Y.Q."/>
            <person name="Chen L.J."/>
            <person name="Yin Y."/>
            <person name="Lin M."/>
            <person name="Huang H."/>
            <person name="Deng H."/>
            <person name="Wang Z.W."/>
            <person name="Zhu S.L."/>
            <person name="Zhao X."/>
            <person name="Deng C."/>
            <person name="Niu S.C."/>
            <person name="Huang J."/>
            <person name="Wang M."/>
            <person name="Liu G.H."/>
            <person name="Yang H.J."/>
            <person name="Xiao X.J."/>
            <person name="Hsiao Y.Y."/>
            <person name="Wu W.L."/>
            <person name="Chen Y.Y."/>
            <person name="Mitsuda N."/>
            <person name="Ohme-Takagi M."/>
            <person name="Luo Y.B."/>
            <person name="Van de Peer Y."/>
            <person name="Liu Z.J."/>
        </authorList>
    </citation>
    <scope>NUCLEOTIDE SEQUENCE [LARGE SCALE GENOMIC DNA]</scope>
    <source>
        <tissue evidence="1">The whole plant</tissue>
    </source>
</reference>
<name>A0A2I0XHY1_9ASPA</name>
<protein>
    <submittedName>
        <fullName evidence="1">Uncharacterized protein</fullName>
    </submittedName>
</protein>
<dbReference type="Proteomes" id="UP000233837">
    <property type="component" value="Unassembled WGS sequence"/>
</dbReference>
<proteinExistence type="predicted"/>
<keyword evidence="2" id="KW-1185">Reference proteome</keyword>
<organism evidence="1 2">
    <name type="scientific">Dendrobium catenatum</name>
    <dbReference type="NCBI Taxonomy" id="906689"/>
    <lineage>
        <taxon>Eukaryota</taxon>
        <taxon>Viridiplantae</taxon>
        <taxon>Streptophyta</taxon>
        <taxon>Embryophyta</taxon>
        <taxon>Tracheophyta</taxon>
        <taxon>Spermatophyta</taxon>
        <taxon>Magnoliopsida</taxon>
        <taxon>Liliopsida</taxon>
        <taxon>Asparagales</taxon>
        <taxon>Orchidaceae</taxon>
        <taxon>Epidendroideae</taxon>
        <taxon>Malaxideae</taxon>
        <taxon>Dendrobiinae</taxon>
        <taxon>Dendrobium</taxon>
    </lineage>
</organism>
<dbReference type="AlphaFoldDB" id="A0A2I0XHY1"/>